<proteinExistence type="predicted"/>
<evidence type="ECO:0000313" key="3">
    <source>
        <dbReference type="Proteomes" id="UP000729357"/>
    </source>
</evidence>
<evidence type="ECO:0000256" key="1">
    <source>
        <dbReference type="SAM" id="MobiDB-lite"/>
    </source>
</evidence>
<dbReference type="EMBL" id="JAHFXS010000436">
    <property type="protein sequence ID" value="KAG9984977.1"/>
    <property type="molecule type" value="Genomic_DNA"/>
</dbReference>
<comment type="caution">
    <text evidence="2">The sequence shown here is derived from an EMBL/GenBank/DDBJ whole genome shotgun (WGS) entry which is preliminary data.</text>
</comment>
<protein>
    <submittedName>
        <fullName evidence="2">Uncharacterized protein</fullName>
    </submittedName>
</protein>
<reference evidence="2" key="1">
    <citation type="journal article" date="2021" name="J Fungi (Basel)">
        <title>Virulence traits and population genomics of the black yeast Aureobasidium melanogenum.</title>
        <authorList>
            <person name="Cernosa A."/>
            <person name="Sun X."/>
            <person name="Gostincar C."/>
            <person name="Fang C."/>
            <person name="Gunde-Cimerman N."/>
            <person name="Song Z."/>
        </authorList>
    </citation>
    <scope>NUCLEOTIDE SEQUENCE</scope>
    <source>
        <strain evidence="2">EXF-9298</strain>
    </source>
</reference>
<accession>A0A9P8JY50</accession>
<feature type="non-terminal residue" evidence="2">
    <location>
        <position position="455"/>
    </location>
</feature>
<organism evidence="2 3">
    <name type="scientific">Aureobasidium melanogenum</name>
    <name type="common">Aureobasidium pullulans var. melanogenum</name>
    <dbReference type="NCBI Taxonomy" id="46634"/>
    <lineage>
        <taxon>Eukaryota</taxon>
        <taxon>Fungi</taxon>
        <taxon>Dikarya</taxon>
        <taxon>Ascomycota</taxon>
        <taxon>Pezizomycotina</taxon>
        <taxon>Dothideomycetes</taxon>
        <taxon>Dothideomycetidae</taxon>
        <taxon>Dothideales</taxon>
        <taxon>Saccotheciaceae</taxon>
        <taxon>Aureobasidium</taxon>
    </lineage>
</organism>
<name>A0A9P8JY50_AURME</name>
<dbReference type="AlphaFoldDB" id="A0A9P8JY50"/>
<sequence length="455" mass="52029">MADAKLQLPLRISKQPRRRRFRAPVPPEKPSYIREKHWSKFSSRLAAELKSDKSGFDVKLLEHSNPTACKLGPPSNAPDYPHHLEKYGMQVLEAAGFLNHKDEGVSALLLASAILDDPVTLSFFYAMAMPTESMDTVSHATAGLTADCKIMKIPHVLPEGEEWAAYLKVDLMTLYIRDWGFEDGLSSFAYTARYQDYEGKFEDGYGRKNTFASYVRLDSAFMRVLEYFDAAQNSNDDKYSRIFDDIQTMAGIPATHRAPISHASAIYRTYFILAATLLHELAHAFSYAYVERPNKEGPYDDPWVPGDTCNELGFAFENYVFGGVVEAPKVNIPPMNPKFAVDLQSKAAPWGLRTSWQWDVWYCNQNTGTMDTDRKIGEPEPDDRLYPVPQAWTQWLFSDELWTSHIHRYGLQAVRVPRLKDWEIRSHPTSGIGRHRTGEDRWNTGEPRPWTQTWD</sequence>
<reference evidence="2" key="2">
    <citation type="submission" date="2021-08" db="EMBL/GenBank/DDBJ databases">
        <authorList>
            <person name="Gostincar C."/>
            <person name="Sun X."/>
            <person name="Song Z."/>
            <person name="Gunde-Cimerman N."/>
        </authorList>
    </citation>
    <scope>NUCLEOTIDE SEQUENCE</scope>
    <source>
        <strain evidence="2">EXF-9298</strain>
    </source>
</reference>
<keyword evidence="3" id="KW-1185">Reference proteome</keyword>
<evidence type="ECO:0000313" key="2">
    <source>
        <dbReference type="EMBL" id="KAG9984977.1"/>
    </source>
</evidence>
<feature type="region of interest" description="Disordered" evidence="1">
    <location>
        <begin position="427"/>
        <end position="455"/>
    </location>
</feature>
<gene>
    <name evidence="2" type="ORF">KCU98_g5035</name>
</gene>
<dbReference type="Proteomes" id="UP000729357">
    <property type="component" value="Unassembled WGS sequence"/>
</dbReference>